<reference evidence="5" key="1">
    <citation type="journal article" date="2024" name="Syst. Appl. Microbiol.">
        <title>First single-strain enrichments of Electrothrix cable bacteria, description of E. aestuarii sp. nov. and E. rattekaaiensis sp. nov., and proposal of a cable bacteria taxonomy following the rules of the SeqCode.</title>
        <authorList>
            <person name="Plum-Jensen L.E."/>
            <person name="Schramm A."/>
            <person name="Marshall I.P.G."/>
        </authorList>
    </citation>
    <scope>NUCLEOTIDE SEQUENCE</scope>
    <source>
        <strain evidence="5">Rat1</strain>
    </source>
</reference>
<dbReference type="PANTHER" id="PTHR33175">
    <property type="entry name" value="DNA-BINDING PROTEIN HU"/>
    <property type="match status" value="1"/>
</dbReference>
<gene>
    <name evidence="5" type="ORF">Q3M24_08085</name>
</gene>
<evidence type="ECO:0000256" key="4">
    <source>
        <dbReference type="RuleBase" id="RU003939"/>
    </source>
</evidence>
<dbReference type="SUPFAM" id="SSF47729">
    <property type="entry name" value="IHF-like DNA-binding proteins"/>
    <property type="match status" value="1"/>
</dbReference>
<dbReference type="PANTHER" id="PTHR33175:SF3">
    <property type="entry name" value="DNA-BINDING PROTEIN HU-BETA"/>
    <property type="match status" value="1"/>
</dbReference>
<dbReference type="InterPro" id="IPR010992">
    <property type="entry name" value="IHF-like_DNA-bd_dom_sf"/>
</dbReference>
<comment type="similarity">
    <text evidence="1 4">Belongs to the bacterial histone-like protein family.</text>
</comment>
<dbReference type="SMART" id="SM00411">
    <property type="entry name" value="BHL"/>
    <property type="match status" value="1"/>
</dbReference>
<accession>A0AAU8M0F3</accession>
<dbReference type="EMBL" id="CP159373">
    <property type="protein sequence ID" value="XCN74686.1"/>
    <property type="molecule type" value="Genomic_DNA"/>
</dbReference>
<dbReference type="GO" id="GO:0003677">
    <property type="term" value="F:DNA binding"/>
    <property type="evidence" value="ECO:0007669"/>
    <property type="project" value="UniProtKB-KW"/>
</dbReference>
<dbReference type="PROSITE" id="PS00045">
    <property type="entry name" value="HISTONE_LIKE"/>
    <property type="match status" value="1"/>
</dbReference>
<dbReference type="GO" id="GO:0005829">
    <property type="term" value="C:cytosol"/>
    <property type="evidence" value="ECO:0007669"/>
    <property type="project" value="TreeGrafter"/>
</dbReference>
<evidence type="ECO:0000313" key="5">
    <source>
        <dbReference type="EMBL" id="XCN74686.1"/>
    </source>
</evidence>
<dbReference type="Gene3D" id="4.10.520.10">
    <property type="entry name" value="IHF-like DNA-binding proteins"/>
    <property type="match status" value="1"/>
</dbReference>
<evidence type="ECO:0000256" key="2">
    <source>
        <dbReference type="ARBA" id="ARBA00023067"/>
    </source>
</evidence>
<dbReference type="CDD" id="cd13831">
    <property type="entry name" value="HU"/>
    <property type="match status" value="1"/>
</dbReference>
<dbReference type="AlphaFoldDB" id="A0AAU8M0F3"/>
<dbReference type="GO" id="GO:0030261">
    <property type="term" value="P:chromosome condensation"/>
    <property type="evidence" value="ECO:0007669"/>
    <property type="project" value="UniProtKB-KW"/>
</dbReference>
<evidence type="ECO:0000256" key="3">
    <source>
        <dbReference type="ARBA" id="ARBA00023125"/>
    </source>
</evidence>
<sequence>MKNSIKLLEGKSMNKLDLVKTLAQSANISKADAERGLVSLLQTMRGAIEDGERINLVGFGSFSVIDRAPRVGRNPKTGEQVKIPSRRSVKFCPGQALKEVFF</sequence>
<name>A0AAU8M0F3_9BACT</name>
<dbReference type="InterPro" id="IPR000119">
    <property type="entry name" value="Hist_DNA-bd"/>
</dbReference>
<proteinExistence type="inferred from homology"/>
<keyword evidence="3 5" id="KW-0238">DNA-binding</keyword>
<organism evidence="5">
    <name type="scientific">Candidatus Electrothrix aestuarii</name>
    <dbReference type="NCBI Taxonomy" id="3062594"/>
    <lineage>
        <taxon>Bacteria</taxon>
        <taxon>Pseudomonadati</taxon>
        <taxon>Thermodesulfobacteriota</taxon>
        <taxon>Desulfobulbia</taxon>
        <taxon>Desulfobulbales</taxon>
        <taxon>Desulfobulbaceae</taxon>
        <taxon>Candidatus Electrothrix</taxon>
    </lineage>
</organism>
<reference evidence="5" key="2">
    <citation type="submission" date="2024-06" db="EMBL/GenBank/DDBJ databases">
        <authorList>
            <person name="Plum-Jensen L.E."/>
            <person name="Schramm A."/>
            <person name="Marshall I.P.G."/>
        </authorList>
    </citation>
    <scope>NUCLEOTIDE SEQUENCE</scope>
    <source>
        <strain evidence="5">Rat1</strain>
    </source>
</reference>
<dbReference type="KEGG" id="eaj:Q3M24_08085"/>
<dbReference type="InterPro" id="IPR020816">
    <property type="entry name" value="Histone-like_DNA-bd_CS"/>
</dbReference>
<dbReference type="GO" id="GO:0030527">
    <property type="term" value="F:structural constituent of chromatin"/>
    <property type="evidence" value="ECO:0007669"/>
    <property type="project" value="InterPro"/>
</dbReference>
<dbReference type="Pfam" id="PF00216">
    <property type="entry name" value="Bac_DNA_binding"/>
    <property type="match status" value="1"/>
</dbReference>
<evidence type="ECO:0000256" key="1">
    <source>
        <dbReference type="ARBA" id="ARBA00010529"/>
    </source>
</evidence>
<keyword evidence="2" id="KW-0226">DNA condensation</keyword>
<protein>
    <submittedName>
        <fullName evidence="5">HU family DNA-binding protein</fullName>
    </submittedName>
</protein>
<dbReference type="PRINTS" id="PR01727">
    <property type="entry name" value="DNABINDINGHU"/>
</dbReference>